<proteinExistence type="predicted"/>
<dbReference type="Gene3D" id="3.10.450.530">
    <property type="entry name" value="Ribonuclease toxin, BrnT, of type II toxin-antitoxin system"/>
    <property type="match status" value="1"/>
</dbReference>
<accession>J9BBQ8</accession>
<reference evidence="2" key="1">
    <citation type="submission" date="2012-08" db="EMBL/GenBank/DDBJ databases">
        <title>The Genome Sequence of Wuchereria bancrofti.</title>
        <authorList>
            <person name="Nutman T.B."/>
            <person name="Fink D.L."/>
            <person name="Russ C."/>
            <person name="Young S."/>
            <person name="Zeng Q."/>
            <person name="Koehrsen M."/>
            <person name="Alvarado L."/>
            <person name="Berlin A."/>
            <person name="Chapman S.B."/>
            <person name="Chen Z."/>
            <person name="Freedman E."/>
            <person name="Gellesch M."/>
            <person name="Goldberg J."/>
            <person name="Griggs A."/>
            <person name="Gujja S."/>
            <person name="Heilman E.R."/>
            <person name="Heiman D."/>
            <person name="Hepburn T."/>
            <person name="Howarth C."/>
            <person name="Jen D."/>
            <person name="Larson L."/>
            <person name="Lewis B."/>
            <person name="Mehta T."/>
            <person name="Park D."/>
            <person name="Pearson M."/>
            <person name="Roberts A."/>
            <person name="Saif S."/>
            <person name="Shea T."/>
            <person name="Shenoy N."/>
            <person name="Sisk P."/>
            <person name="Stolte C."/>
            <person name="Sykes S."/>
            <person name="Walk T."/>
            <person name="White J."/>
            <person name="Yandava C."/>
            <person name="Haas B."/>
            <person name="Henn M.R."/>
            <person name="Nusbaum C."/>
            <person name="Birren B."/>
        </authorList>
    </citation>
    <scope>NUCLEOTIDE SEQUENCE [LARGE SCALE GENOMIC DNA]</scope>
    <source>
        <strain evidence="2">NA</strain>
    </source>
</reference>
<dbReference type="EMBL" id="ADBV01001564">
    <property type="protein sequence ID" value="EJW84555.1"/>
    <property type="molecule type" value="Genomic_DNA"/>
</dbReference>
<sequence>MEQYFEWDEAKNRKNQKKHDISFETASLIFEDPLRISIQDRHTNGEERWQTIGKVKGVLMLLVAHTIFDEDDCEIIRIISARQVTKAERNQYEHVRHGQFYRPVKQQTSVRLDADVLAWLKSQGKGYQTRMNKILREAMLNERKNHQ</sequence>
<dbReference type="Pfam" id="PF04365">
    <property type="entry name" value="BrnT_toxin"/>
    <property type="match status" value="1"/>
</dbReference>
<dbReference type="AlphaFoldDB" id="J9BBQ8"/>
<evidence type="ECO:0000313" key="2">
    <source>
        <dbReference type="Proteomes" id="UP000004810"/>
    </source>
</evidence>
<evidence type="ECO:0000313" key="1">
    <source>
        <dbReference type="EMBL" id="EJW84555.1"/>
    </source>
</evidence>
<gene>
    <name evidence="1" type="ORF">WUBG_04532</name>
</gene>
<comment type="caution">
    <text evidence="1">The sequence shown here is derived from an EMBL/GenBank/DDBJ whole genome shotgun (WGS) entry which is preliminary data.</text>
</comment>
<protein>
    <submittedName>
        <fullName evidence="1">Cytoplasmic protein</fullName>
    </submittedName>
</protein>
<dbReference type="InterPro" id="IPR038573">
    <property type="entry name" value="BrnT_sf"/>
</dbReference>
<name>J9BBQ8_WUCBA</name>
<dbReference type="InterPro" id="IPR007460">
    <property type="entry name" value="BrnT_toxin"/>
</dbReference>
<dbReference type="Proteomes" id="UP000004810">
    <property type="component" value="Unassembled WGS sequence"/>
</dbReference>
<organism evidence="1 2">
    <name type="scientific">Wuchereria bancrofti</name>
    <dbReference type="NCBI Taxonomy" id="6293"/>
    <lineage>
        <taxon>Eukaryota</taxon>
        <taxon>Metazoa</taxon>
        <taxon>Ecdysozoa</taxon>
        <taxon>Nematoda</taxon>
        <taxon>Chromadorea</taxon>
        <taxon>Rhabditida</taxon>
        <taxon>Spirurina</taxon>
        <taxon>Spiruromorpha</taxon>
        <taxon>Filarioidea</taxon>
        <taxon>Onchocercidae</taxon>
        <taxon>Wuchereria</taxon>
    </lineage>
</organism>